<evidence type="ECO:0000256" key="1">
    <source>
        <dbReference type="SAM" id="SignalP"/>
    </source>
</evidence>
<sequence>MKSRLKTLLVAVMTVATLALSTPVVHAADAAYMRIAAADELAGRLLNLGLNKSMVIDVPEDIVDVLISNPAIATRWSAPSARST</sequence>
<dbReference type="RefSeq" id="WP_141703498.1">
    <property type="nucleotide sequence ID" value="NZ_MCRJ01000035.1"/>
</dbReference>
<dbReference type="Proteomes" id="UP000094622">
    <property type="component" value="Unassembled WGS sequence"/>
</dbReference>
<accession>A0A1E3H552</accession>
<proteinExistence type="predicted"/>
<evidence type="ECO:0000313" key="2">
    <source>
        <dbReference type="EMBL" id="ODN70906.1"/>
    </source>
</evidence>
<dbReference type="AlphaFoldDB" id="A0A1E3H552"/>
<protein>
    <submittedName>
        <fullName evidence="2">Uncharacterized protein</fullName>
    </submittedName>
</protein>
<dbReference type="EMBL" id="MCRJ01000035">
    <property type="protein sequence ID" value="ODN70906.1"/>
    <property type="molecule type" value="Genomic_DNA"/>
</dbReference>
<comment type="caution">
    <text evidence="2">The sequence shown here is derived from an EMBL/GenBank/DDBJ whole genome shotgun (WGS) entry which is preliminary data.</text>
</comment>
<evidence type="ECO:0000313" key="3">
    <source>
        <dbReference type="Proteomes" id="UP000094622"/>
    </source>
</evidence>
<reference evidence="2 3" key="1">
    <citation type="submission" date="2016-07" db="EMBL/GenBank/DDBJ databases">
        <title>Draft Genome Sequence of Methylobrevis pamukkalensis PK2.</title>
        <authorList>
            <person name="Vasilenko O.V."/>
            <person name="Doronina N.V."/>
            <person name="Shmareva M.N."/>
            <person name="Tarlachkov S.V."/>
            <person name="Mustakhimov I."/>
            <person name="Trotsenko Y.A."/>
        </authorList>
    </citation>
    <scope>NUCLEOTIDE SEQUENCE [LARGE SCALE GENOMIC DNA]</scope>
    <source>
        <strain evidence="2 3">PK2</strain>
    </source>
</reference>
<feature type="signal peptide" evidence="1">
    <location>
        <begin position="1"/>
        <end position="27"/>
    </location>
</feature>
<gene>
    <name evidence="2" type="ORF">A6302_01750</name>
</gene>
<organism evidence="2 3">
    <name type="scientific">Methylobrevis pamukkalensis</name>
    <dbReference type="NCBI Taxonomy" id="1439726"/>
    <lineage>
        <taxon>Bacteria</taxon>
        <taxon>Pseudomonadati</taxon>
        <taxon>Pseudomonadota</taxon>
        <taxon>Alphaproteobacteria</taxon>
        <taxon>Hyphomicrobiales</taxon>
        <taxon>Pleomorphomonadaceae</taxon>
        <taxon>Methylobrevis</taxon>
    </lineage>
</organism>
<name>A0A1E3H552_9HYPH</name>
<feature type="chain" id="PRO_5009128915" evidence="1">
    <location>
        <begin position="28"/>
        <end position="84"/>
    </location>
</feature>
<keyword evidence="1" id="KW-0732">Signal</keyword>
<keyword evidence="3" id="KW-1185">Reference proteome</keyword>